<evidence type="ECO:0000313" key="9">
    <source>
        <dbReference type="Proteomes" id="UP000318927"/>
    </source>
</evidence>
<dbReference type="InterPro" id="IPR020069">
    <property type="entry name" value="Ribosomal_bL9_C"/>
</dbReference>
<dbReference type="NCBIfam" id="TIGR00158">
    <property type="entry name" value="L9"/>
    <property type="match status" value="1"/>
</dbReference>
<evidence type="ECO:0000256" key="7">
    <source>
        <dbReference type="HAMAP-Rule" id="MF_00503"/>
    </source>
</evidence>
<comment type="similarity">
    <text evidence="1 7">Belongs to the bacterial ribosomal protein bL9 family.</text>
</comment>
<evidence type="ECO:0000256" key="3">
    <source>
        <dbReference type="ARBA" id="ARBA00022884"/>
    </source>
</evidence>
<dbReference type="HAMAP" id="MF_00503">
    <property type="entry name" value="Ribosomal_bL9"/>
    <property type="match status" value="1"/>
</dbReference>
<proteinExistence type="inferred from homology"/>
<dbReference type="Gene3D" id="3.10.430.100">
    <property type="entry name" value="Ribosomal protein L9, C-terminal domain"/>
    <property type="match status" value="1"/>
</dbReference>
<keyword evidence="9" id="KW-1185">Reference proteome</keyword>
<dbReference type="InterPro" id="IPR020594">
    <property type="entry name" value="Ribosomal_bL9_bac/chp"/>
</dbReference>
<evidence type="ECO:0000256" key="4">
    <source>
        <dbReference type="ARBA" id="ARBA00022980"/>
    </source>
</evidence>
<dbReference type="InterPro" id="IPR036791">
    <property type="entry name" value="Ribosomal_bL9_C_sf"/>
</dbReference>
<dbReference type="InterPro" id="IPR009027">
    <property type="entry name" value="Ribosomal_bL9/RNase_H1_N"/>
</dbReference>
<keyword evidence="5 7" id="KW-0687">Ribonucleoprotein</keyword>
<evidence type="ECO:0000256" key="6">
    <source>
        <dbReference type="ARBA" id="ARBA00035292"/>
    </source>
</evidence>
<dbReference type="GO" id="GO:0005840">
    <property type="term" value="C:ribosome"/>
    <property type="evidence" value="ECO:0007669"/>
    <property type="project" value="UniProtKB-KW"/>
</dbReference>
<dbReference type="Pfam" id="PF01281">
    <property type="entry name" value="Ribosomal_L9_N"/>
    <property type="match status" value="1"/>
</dbReference>
<evidence type="ECO:0000256" key="5">
    <source>
        <dbReference type="ARBA" id="ARBA00023274"/>
    </source>
</evidence>
<dbReference type="OrthoDB" id="9788336at2"/>
<sequence>MKVILIKDCKDGKANTVIDVADGYAKNFLVRQGYALPYNESTKRTLERKLDQLSAKEHEKRQEALKIKEELENVRLVYELEANIDANFNLNVHGSISTKQIEKDLRNLGFKLDKHSLEKIHLVSNGTHEIKVKVYNDIVAKVYIEIKIKEVK</sequence>
<evidence type="ECO:0000256" key="1">
    <source>
        <dbReference type="ARBA" id="ARBA00010605"/>
    </source>
</evidence>
<keyword evidence="4 7" id="KW-0689">Ribosomal protein</keyword>
<dbReference type="PANTHER" id="PTHR21368">
    <property type="entry name" value="50S RIBOSOMAL PROTEIN L9"/>
    <property type="match status" value="1"/>
</dbReference>
<name>A0A5B8J6N0_9MOLU</name>
<dbReference type="GO" id="GO:0019843">
    <property type="term" value="F:rRNA binding"/>
    <property type="evidence" value="ECO:0007669"/>
    <property type="project" value="UniProtKB-UniRule"/>
</dbReference>
<organism evidence="8 9">
    <name type="scientific">Mycoplasma anserisalpingitidis</name>
    <dbReference type="NCBI Taxonomy" id="519450"/>
    <lineage>
        <taxon>Bacteria</taxon>
        <taxon>Bacillati</taxon>
        <taxon>Mycoplasmatota</taxon>
        <taxon>Mollicutes</taxon>
        <taxon>Mycoplasmataceae</taxon>
        <taxon>Mycoplasma</taxon>
    </lineage>
</organism>
<dbReference type="InterPro" id="IPR036935">
    <property type="entry name" value="Ribosomal_bL9_N_sf"/>
</dbReference>
<protein>
    <recommendedName>
        <fullName evidence="6 7">Large ribosomal subunit protein bL9</fullName>
    </recommendedName>
</protein>
<reference evidence="8 9" key="1">
    <citation type="journal article" date="2019" name="Microbiol. Resour. Announc.">
        <title>Complete Genome Sequences of Three Mycoplasma anserisalpingitis (Mycoplasma sp. 1220) Strains.</title>
        <authorList>
            <person name="Grozner D."/>
            <person name="Forro B."/>
            <person name="Kovacs A.B."/>
            <person name="Marton S."/>
            <person name="Banyai K."/>
            <person name="Kreizinger Z."/>
            <person name="Sulyok K.M."/>
            <person name="Gyuranecz M."/>
        </authorList>
    </citation>
    <scope>NUCLEOTIDE SEQUENCE [LARGE SCALE GENOMIC DNA]</scope>
    <source>
        <strain evidence="8 9">ATCC:BAA-2147</strain>
    </source>
</reference>
<dbReference type="GO" id="GO:0006412">
    <property type="term" value="P:translation"/>
    <property type="evidence" value="ECO:0007669"/>
    <property type="project" value="UniProtKB-UniRule"/>
</dbReference>
<dbReference type="SUPFAM" id="SSF55658">
    <property type="entry name" value="L9 N-domain-like"/>
    <property type="match status" value="1"/>
</dbReference>
<dbReference type="Gene3D" id="3.40.5.10">
    <property type="entry name" value="Ribosomal protein L9, N-terminal domain"/>
    <property type="match status" value="1"/>
</dbReference>
<dbReference type="InterPro" id="IPR020070">
    <property type="entry name" value="Ribosomal_bL9_N"/>
</dbReference>
<gene>
    <name evidence="7" type="primary">rplI</name>
    <name evidence="8" type="ORF">FRW55_00940</name>
</gene>
<accession>A0A5B8J6N0</accession>
<dbReference type="Pfam" id="PF03948">
    <property type="entry name" value="Ribosomal_L9_C"/>
    <property type="match status" value="1"/>
</dbReference>
<dbReference type="KEGG" id="mans:FRW55_00940"/>
<dbReference type="EMBL" id="CP042295">
    <property type="protein sequence ID" value="QDY86732.1"/>
    <property type="molecule type" value="Genomic_DNA"/>
</dbReference>
<dbReference type="AlphaFoldDB" id="A0A5B8J6N0"/>
<dbReference type="GO" id="GO:1990904">
    <property type="term" value="C:ribonucleoprotein complex"/>
    <property type="evidence" value="ECO:0007669"/>
    <property type="project" value="UniProtKB-KW"/>
</dbReference>
<dbReference type="Proteomes" id="UP000318927">
    <property type="component" value="Chromosome"/>
</dbReference>
<dbReference type="InterPro" id="IPR000244">
    <property type="entry name" value="Ribosomal_bL9"/>
</dbReference>
<dbReference type="PROSITE" id="PS00651">
    <property type="entry name" value="RIBOSOMAL_L9"/>
    <property type="match status" value="1"/>
</dbReference>
<dbReference type="GO" id="GO:0003735">
    <property type="term" value="F:structural constituent of ribosome"/>
    <property type="evidence" value="ECO:0007669"/>
    <property type="project" value="InterPro"/>
</dbReference>
<evidence type="ECO:0000256" key="2">
    <source>
        <dbReference type="ARBA" id="ARBA00022730"/>
    </source>
</evidence>
<comment type="function">
    <text evidence="7">Binds to the 23S rRNA.</text>
</comment>
<evidence type="ECO:0000313" key="8">
    <source>
        <dbReference type="EMBL" id="QDY86732.1"/>
    </source>
</evidence>
<dbReference type="RefSeq" id="WP_146367215.1">
    <property type="nucleotide sequence ID" value="NZ_CP041664.1"/>
</dbReference>
<keyword evidence="3 7" id="KW-0694">RNA-binding</keyword>
<keyword evidence="2 7" id="KW-0699">rRNA-binding</keyword>
<dbReference type="SUPFAM" id="SSF55653">
    <property type="entry name" value="Ribosomal protein L9 C-domain"/>
    <property type="match status" value="1"/>
</dbReference>